<evidence type="ECO:0000256" key="1">
    <source>
        <dbReference type="ARBA" id="ARBA00004651"/>
    </source>
</evidence>
<dbReference type="PANTHER" id="PTHR30561">
    <property type="entry name" value="SMR FAMILY PROTON-DEPENDENT DRUG EFFLUX TRANSPORTER SUGE"/>
    <property type="match status" value="1"/>
</dbReference>
<keyword evidence="2" id="KW-0813">Transport</keyword>
<evidence type="ECO:0000256" key="7">
    <source>
        <dbReference type="RuleBase" id="RU003942"/>
    </source>
</evidence>
<comment type="caution">
    <text evidence="9">The sequence shown here is derived from an EMBL/GenBank/DDBJ whole genome shotgun (WGS) entry which is preliminary data.</text>
</comment>
<dbReference type="FunFam" id="1.10.3730.20:FF:000001">
    <property type="entry name" value="Quaternary ammonium compound resistance transporter SugE"/>
    <property type="match status" value="1"/>
</dbReference>
<feature type="transmembrane region" description="Helical" evidence="8">
    <location>
        <begin position="84"/>
        <end position="102"/>
    </location>
</feature>
<dbReference type="PANTHER" id="PTHR30561:SF0">
    <property type="entry name" value="GUANIDINIUM EXPORTER"/>
    <property type="match status" value="1"/>
</dbReference>
<dbReference type="Gene3D" id="1.10.3730.20">
    <property type="match status" value="1"/>
</dbReference>
<dbReference type="Proteomes" id="UP000240739">
    <property type="component" value="Unassembled WGS sequence"/>
</dbReference>
<evidence type="ECO:0000256" key="6">
    <source>
        <dbReference type="ARBA" id="ARBA00023136"/>
    </source>
</evidence>
<gene>
    <name evidence="9" type="ORF">C7Y72_21845</name>
</gene>
<dbReference type="RefSeq" id="WP_107571320.1">
    <property type="nucleotide sequence ID" value="NZ_PYYB01000005.1"/>
</dbReference>
<reference evidence="9 10" key="1">
    <citation type="submission" date="2018-03" db="EMBL/GenBank/DDBJ databases">
        <title>Aquarubrobacter algicola gen. nov., sp. nov., a novel actinobacterium isolated from shallow eutrophic lake during the end of cyanobacterial harmful algal blooms.</title>
        <authorList>
            <person name="Chun S.J."/>
        </authorList>
    </citation>
    <scope>NUCLEOTIDE SEQUENCE [LARGE SCALE GENOMIC DNA]</scope>
    <source>
        <strain evidence="9 10">Seoho-28</strain>
    </source>
</reference>
<feature type="transmembrane region" description="Helical" evidence="8">
    <location>
        <begin position="57"/>
        <end position="78"/>
    </location>
</feature>
<evidence type="ECO:0000313" key="10">
    <source>
        <dbReference type="Proteomes" id="UP000240739"/>
    </source>
</evidence>
<dbReference type="EMBL" id="PYYB01000005">
    <property type="protein sequence ID" value="PTL54378.1"/>
    <property type="molecule type" value="Genomic_DNA"/>
</dbReference>
<dbReference type="OrthoDB" id="21828at2"/>
<dbReference type="Pfam" id="PF00893">
    <property type="entry name" value="Multi_Drug_Res"/>
    <property type="match status" value="1"/>
</dbReference>
<accession>A0A2T4UBW4</accession>
<keyword evidence="5 8" id="KW-1133">Transmembrane helix</keyword>
<evidence type="ECO:0000256" key="5">
    <source>
        <dbReference type="ARBA" id="ARBA00022989"/>
    </source>
</evidence>
<dbReference type="InterPro" id="IPR000390">
    <property type="entry name" value="Small_drug/metabolite_transptr"/>
</dbReference>
<evidence type="ECO:0008006" key="11">
    <source>
        <dbReference type="Google" id="ProtNLM"/>
    </source>
</evidence>
<evidence type="ECO:0000256" key="8">
    <source>
        <dbReference type="SAM" id="Phobius"/>
    </source>
</evidence>
<dbReference type="InterPro" id="IPR037185">
    <property type="entry name" value="EmrE-like"/>
</dbReference>
<dbReference type="InterPro" id="IPR045324">
    <property type="entry name" value="Small_multidrug_res"/>
</dbReference>
<feature type="transmembrane region" description="Helical" evidence="8">
    <location>
        <begin position="33"/>
        <end position="50"/>
    </location>
</feature>
<dbReference type="SUPFAM" id="SSF103481">
    <property type="entry name" value="Multidrug resistance efflux transporter EmrE"/>
    <property type="match status" value="1"/>
</dbReference>
<dbReference type="AlphaFoldDB" id="A0A2T4UBW4"/>
<comment type="similarity">
    <text evidence="7">Belongs to the drug/metabolite transporter (DMT) superfamily. Small multidrug resistance (SMR) (TC 2.A.7.1) family.</text>
</comment>
<keyword evidence="3" id="KW-1003">Cell membrane</keyword>
<dbReference type="GO" id="GO:0005886">
    <property type="term" value="C:plasma membrane"/>
    <property type="evidence" value="ECO:0007669"/>
    <property type="project" value="UniProtKB-SubCell"/>
</dbReference>
<evidence type="ECO:0000313" key="9">
    <source>
        <dbReference type="EMBL" id="PTL54378.1"/>
    </source>
</evidence>
<name>A0A2T4UBW4_9ACTN</name>
<dbReference type="GO" id="GO:0022857">
    <property type="term" value="F:transmembrane transporter activity"/>
    <property type="evidence" value="ECO:0007669"/>
    <property type="project" value="InterPro"/>
</dbReference>
<protein>
    <recommendedName>
        <fullName evidence="11">QacE family quaternary ammonium compound efflux SMR transporter</fullName>
    </recommendedName>
</protein>
<sequence>MVWISLFSAAALEVVWALALKRSDGLSQLGPSLVFLVAAIGSVVLLSLALQRLPVGTAYAIWTGTGAVGTALLGMALLGEAATPSRLAAIALIAAGIVWLALTEA</sequence>
<keyword evidence="10" id="KW-1185">Reference proteome</keyword>
<keyword evidence="6 8" id="KW-0472">Membrane</keyword>
<evidence type="ECO:0000256" key="4">
    <source>
        <dbReference type="ARBA" id="ARBA00022692"/>
    </source>
</evidence>
<comment type="subcellular location">
    <subcellularLocation>
        <location evidence="1 7">Cell membrane</location>
        <topology evidence="1 7">Multi-pass membrane protein</topology>
    </subcellularLocation>
</comment>
<proteinExistence type="inferred from homology"/>
<keyword evidence="4 7" id="KW-0812">Transmembrane</keyword>
<evidence type="ECO:0000256" key="2">
    <source>
        <dbReference type="ARBA" id="ARBA00022448"/>
    </source>
</evidence>
<organism evidence="9 10">
    <name type="scientific">Paraconexibacter algicola</name>
    <dbReference type="NCBI Taxonomy" id="2133960"/>
    <lineage>
        <taxon>Bacteria</taxon>
        <taxon>Bacillati</taxon>
        <taxon>Actinomycetota</taxon>
        <taxon>Thermoleophilia</taxon>
        <taxon>Solirubrobacterales</taxon>
        <taxon>Paraconexibacteraceae</taxon>
        <taxon>Paraconexibacter</taxon>
    </lineage>
</organism>
<evidence type="ECO:0000256" key="3">
    <source>
        <dbReference type="ARBA" id="ARBA00022475"/>
    </source>
</evidence>